<proteinExistence type="predicted"/>
<dbReference type="SMART" id="SM00347">
    <property type="entry name" value="HTH_MARR"/>
    <property type="match status" value="1"/>
</dbReference>
<dbReference type="PATRIC" id="fig|886882.15.peg.2552"/>
<dbReference type="OrthoDB" id="5195026at2"/>
<dbReference type="GO" id="GO:0003677">
    <property type="term" value="F:DNA binding"/>
    <property type="evidence" value="ECO:0007669"/>
    <property type="project" value="UniProtKB-KW"/>
</dbReference>
<dbReference type="InterPro" id="IPR036388">
    <property type="entry name" value="WH-like_DNA-bd_sf"/>
</dbReference>
<dbReference type="PANTHER" id="PTHR33164">
    <property type="entry name" value="TRANSCRIPTIONAL REGULATOR, MARR FAMILY"/>
    <property type="match status" value="1"/>
</dbReference>
<dbReference type="InterPro" id="IPR036390">
    <property type="entry name" value="WH_DNA-bd_sf"/>
</dbReference>
<dbReference type="GO" id="GO:0003700">
    <property type="term" value="F:DNA-binding transcription factor activity"/>
    <property type="evidence" value="ECO:0007669"/>
    <property type="project" value="InterPro"/>
</dbReference>
<dbReference type="GO" id="GO:0006950">
    <property type="term" value="P:response to stress"/>
    <property type="evidence" value="ECO:0007669"/>
    <property type="project" value="TreeGrafter"/>
</dbReference>
<gene>
    <name evidence="5" type="ORF">PPSC2_12065</name>
</gene>
<name>A0A0D5ZCE0_PAEPS</name>
<dbReference type="InterPro" id="IPR039422">
    <property type="entry name" value="MarR/SlyA-like"/>
</dbReference>
<dbReference type="AlphaFoldDB" id="A0A0D5ZCE0"/>
<dbReference type="InterPro" id="IPR000835">
    <property type="entry name" value="HTH_MarR-typ"/>
</dbReference>
<dbReference type="RefSeq" id="WP_014599751.1">
    <property type="nucleotide sequence ID" value="NC_014622.2"/>
</dbReference>
<dbReference type="Proteomes" id="UP000006868">
    <property type="component" value="Chromosome"/>
</dbReference>
<keyword evidence="3" id="KW-0804">Transcription</keyword>
<feature type="domain" description="HTH marR-type" evidence="4">
    <location>
        <begin position="1"/>
        <end position="142"/>
    </location>
</feature>
<dbReference type="STRING" id="1406.LK13_24395"/>
<dbReference type="PROSITE" id="PS50995">
    <property type="entry name" value="HTH_MARR_2"/>
    <property type="match status" value="1"/>
</dbReference>
<dbReference type="HOGENOM" id="CLU_083287_2_4_9"/>
<dbReference type="Gene3D" id="1.10.10.10">
    <property type="entry name" value="Winged helix-like DNA-binding domain superfamily/Winged helix DNA-binding domain"/>
    <property type="match status" value="1"/>
</dbReference>
<sequence>MHNNNTIEFLNIWLSLTKLQSNINDELERALQENYSLSLNEFLVLYFLSQTEEKKLRLQHLQEMVGLSQSALSRLVVRMEAKSCGALQRHICEDDRRGIYTSMTDFGEKKFDRALETFNQILESVLSKDELKQKLQSLIEKI</sequence>
<protein>
    <submittedName>
        <fullName evidence="5">MarR family transcriptional regulator</fullName>
    </submittedName>
</protein>
<keyword evidence="1" id="KW-0805">Transcription regulation</keyword>
<evidence type="ECO:0000256" key="1">
    <source>
        <dbReference type="ARBA" id="ARBA00023015"/>
    </source>
</evidence>
<evidence type="ECO:0000256" key="2">
    <source>
        <dbReference type="ARBA" id="ARBA00023125"/>
    </source>
</evidence>
<dbReference type="Pfam" id="PF22381">
    <property type="entry name" value="Staph_reg_Sar_Rot"/>
    <property type="match status" value="1"/>
</dbReference>
<dbReference type="InterPro" id="IPR055166">
    <property type="entry name" value="Transc_reg_Sar_Rot_HTH"/>
</dbReference>
<dbReference type="PANTHER" id="PTHR33164:SF99">
    <property type="entry name" value="MARR FAMILY REGULATORY PROTEIN"/>
    <property type="match status" value="1"/>
</dbReference>
<keyword evidence="2" id="KW-0238">DNA-binding</keyword>
<reference evidence="5 6" key="1">
    <citation type="journal article" date="2011" name="J. Bacteriol.">
        <title>Complete genome sequence of Paenibacillus polymyxa SC2, a strain of plant growth-promoting Rhizobacterium with broad-spectrum antimicrobial activity.</title>
        <authorList>
            <person name="Ma M."/>
            <person name="Wang C."/>
            <person name="Ding Y."/>
            <person name="Li L."/>
            <person name="Shen D."/>
            <person name="Jiang X."/>
            <person name="Guan D."/>
            <person name="Cao F."/>
            <person name="Chen H."/>
            <person name="Feng R."/>
            <person name="Wang X."/>
            <person name="Ge Y."/>
            <person name="Yao L."/>
            <person name="Bing X."/>
            <person name="Yang X."/>
            <person name="Li J."/>
            <person name="Du B."/>
        </authorList>
    </citation>
    <scope>NUCLEOTIDE SEQUENCE [LARGE SCALE GENOMIC DNA]</scope>
    <source>
        <strain evidence="5 6">SC2</strain>
    </source>
</reference>
<dbReference type="EMBL" id="CP002213">
    <property type="protein sequence ID" value="AKA44239.1"/>
    <property type="molecule type" value="Genomic_DNA"/>
</dbReference>
<accession>A0A0D5ZCE0</accession>
<evidence type="ECO:0000313" key="6">
    <source>
        <dbReference type="Proteomes" id="UP000006868"/>
    </source>
</evidence>
<evidence type="ECO:0000256" key="3">
    <source>
        <dbReference type="ARBA" id="ARBA00023163"/>
    </source>
</evidence>
<evidence type="ECO:0000259" key="4">
    <source>
        <dbReference type="PROSITE" id="PS50995"/>
    </source>
</evidence>
<evidence type="ECO:0000313" key="5">
    <source>
        <dbReference type="EMBL" id="AKA44239.1"/>
    </source>
</evidence>
<organism evidence="5 6">
    <name type="scientific">Paenibacillus polymyxa (strain SC2)</name>
    <name type="common">Bacillus polymyxa</name>
    <dbReference type="NCBI Taxonomy" id="886882"/>
    <lineage>
        <taxon>Bacteria</taxon>
        <taxon>Bacillati</taxon>
        <taxon>Bacillota</taxon>
        <taxon>Bacilli</taxon>
        <taxon>Bacillales</taxon>
        <taxon>Paenibacillaceae</taxon>
        <taxon>Paenibacillus</taxon>
    </lineage>
</organism>
<dbReference type="SUPFAM" id="SSF46785">
    <property type="entry name" value="Winged helix' DNA-binding domain"/>
    <property type="match status" value="1"/>
</dbReference>
<dbReference type="KEGG" id="ppm:PPSC2_12065"/>